<gene>
    <name evidence="3" type="ORF">Hypma_005464</name>
</gene>
<feature type="region of interest" description="Disordered" evidence="1">
    <location>
        <begin position="52"/>
        <end position="100"/>
    </location>
</feature>
<name>A0A369J0W8_HYPMA</name>
<feature type="chain" id="PRO_5016819233" description="Secreted protein" evidence="2">
    <location>
        <begin position="19"/>
        <end position="100"/>
    </location>
</feature>
<dbReference type="EMBL" id="LUEZ02000223">
    <property type="protein sequence ID" value="RDB15032.1"/>
    <property type="molecule type" value="Genomic_DNA"/>
</dbReference>
<organism evidence="3 4">
    <name type="scientific">Hypsizygus marmoreus</name>
    <name type="common">White beech mushroom</name>
    <name type="synonym">Agaricus marmoreus</name>
    <dbReference type="NCBI Taxonomy" id="39966"/>
    <lineage>
        <taxon>Eukaryota</taxon>
        <taxon>Fungi</taxon>
        <taxon>Dikarya</taxon>
        <taxon>Basidiomycota</taxon>
        <taxon>Agaricomycotina</taxon>
        <taxon>Agaricomycetes</taxon>
        <taxon>Agaricomycetidae</taxon>
        <taxon>Agaricales</taxon>
        <taxon>Tricholomatineae</taxon>
        <taxon>Lyophyllaceae</taxon>
        <taxon>Hypsizygus</taxon>
    </lineage>
</organism>
<dbReference type="Proteomes" id="UP000076154">
    <property type="component" value="Unassembled WGS sequence"/>
</dbReference>
<dbReference type="InParanoid" id="A0A369J0W8"/>
<evidence type="ECO:0000313" key="3">
    <source>
        <dbReference type="EMBL" id="RDB15032.1"/>
    </source>
</evidence>
<evidence type="ECO:0000313" key="4">
    <source>
        <dbReference type="Proteomes" id="UP000076154"/>
    </source>
</evidence>
<evidence type="ECO:0000256" key="1">
    <source>
        <dbReference type="SAM" id="MobiDB-lite"/>
    </source>
</evidence>
<protein>
    <recommendedName>
        <fullName evidence="5">Secreted protein</fullName>
    </recommendedName>
</protein>
<sequence length="100" mass="11007">MFSFTTLLALHHVAATLAAFQNLSSHSHRLREWKKIVLVADTNTGVCASLSPISPATERHPNNLSLRNSRRTFPPTATMEREGDSPYGGLLSSLTPRPRP</sequence>
<reference evidence="3" key="1">
    <citation type="submission" date="2018-04" db="EMBL/GenBank/DDBJ databases">
        <title>Whole genome sequencing of Hypsizygus marmoreus.</title>
        <authorList>
            <person name="Choi I.-G."/>
            <person name="Min B."/>
            <person name="Kim J.-G."/>
            <person name="Kim S."/>
            <person name="Oh Y.-L."/>
            <person name="Kong W.-S."/>
            <person name="Park H."/>
            <person name="Jeong J."/>
            <person name="Song E.-S."/>
        </authorList>
    </citation>
    <scope>NUCLEOTIDE SEQUENCE [LARGE SCALE GENOMIC DNA]</scope>
    <source>
        <strain evidence="3">51987-8</strain>
    </source>
</reference>
<feature type="signal peptide" evidence="2">
    <location>
        <begin position="1"/>
        <end position="18"/>
    </location>
</feature>
<keyword evidence="4" id="KW-1185">Reference proteome</keyword>
<proteinExistence type="predicted"/>
<evidence type="ECO:0008006" key="5">
    <source>
        <dbReference type="Google" id="ProtNLM"/>
    </source>
</evidence>
<accession>A0A369J0W8</accession>
<dbReference type="AlphaFoldDB" id="A0A369J0W8"/>
<evidence type="ECO:0000256" key="2">
    <source>
        <dbReference type="SAM" id="SignalP"/>
    </source>
</evidence>
<comment type="caution">
    <text evidence="3">The sequence shown here is derived from an EMBL/GenBank/DDBJ whole genome shotgun (WGS) entry which is preliminary data.</text>
</comment>
<keyword evidence="2" id="KW-0732">Signal</keyword>